<dbReference type="Proteomes" id="UP000240481">
    <property type="component" value="Unassembled WGS sequence"/>
</dbReference>
<sequence length="295" mass="33445">MKLLRLSACLFMLHSVFYTPSVFAQWFLGQDLYTVAHQRLLEGNTSESFDTIIQAWQQSPAVEQRNNLDDLLNLAITEDCGRSLTQNVLPNWLSNLSIRREVIQNLNQVMLKLSVTGAARVPITDVTFARWPDSTLISSSPVSEENGDFSVETKRLELPIAGGLYKITLTNENKESWSSWVLLTSPSIKQKIGWKDSKNWRIEKSQLPNQACPSPVLSINLYDLNDLSWTPVWTEEIDGRLPTTLPDIDVPDGRYWLSVGLIESRWQGDVSILDIQRITRPVDAQTAIEAEETKE</sequence>
<dbReference type="RefSeq" id="WP_048897904.1">
    <property type="nucleotide sequence ID" value="NZ_AP024853.1"/>
</dbReference>
<organism evidence="2 3">
    <name type="scientific">Photobacterium swingsii</name>
    <dbReference type="NCBI Taxonomy" id="680026"/>
    <lineage>
        <taxon>Bacteria</taxon>
        <taxon>Pseudomonadati</taxon>
        <taxon>Pseudomonadota</taxon>
        <taxon>Gammaproteobacteria</taxon>
        <taxon>Vibrionales</taxon>
        <taxon>Vibrionaceae</taxon>
        <taxon>Photobacterium</taxon>
    </lineage>
</organism>
<comment type="caution">
    <text evidence="2">The sequence shown here is derived from an EMBL/GenBank/DDBJ whole genome shotgun (WGS) entry which is preliminary data.</text>
</comment>
<dbReference type="STRING" id="680026.AB733_05830"/>
<name>A0A2T3P7V0_9GAMM</name>
<dbReference type="Pfam" id="PF11060">
    <property type="entry name" value="DUF2861"/>
    <property type="match status" value="1"/>
</dbReference>
<dbReference type="AlphaFoldDB" id="A0A2T3P7V0"/>
<keyword evidence="3" id="KW-1185">Reference proteome</keyword>
<protein>
    <submittedName>
        <fullName evidence="2">DUF2861 domain-containing protein</fullName>
    </submittedName>
</protein>
<dbReference type="InterPro" id="IPR021290">
    <property type="entry name" value="DUF2861"/>
</dbReference>
<evidence type="ECO:0000313" key="3">
    <source>
        <dbReference type="Proteomes" id="UP000240481"/>
    </source>
</evidence>
<feature type="chain" id="PRO_5015427222" evidence="1">
    <location>
        <begin position="25"/>
        <end position="295"/>
    </location>
</feature>
<keyword evidence="1" id="KW-0732">Signal</keyword>
<gene>
    <name evidence="2" type="ORF">C9I94_08545</name>
</gene>
<accession>A0A2T3P7V0</accession>
<evidence type="ECO:0000313" key="2">
    <source>
        <dbReference type="EMBL" id="PSW24852.1"/>
    </source>
</evidence>
<dbReference type="OrthoDB" id="5914970at2"/>
<evidence type="ECO:0000256" key="1">
    <source>
        <dbReference type="SAM" id="SignalP"/>
    </source>
</evidence>
<proteinExistence type="predicted"/>
<dbReference type="EMBL" id="PYLZ01000004">
    <property type="protein sequence ID" value="PSW24852.1"/>
    <property type="molecule type" value="Genomic_DNA"/>
</dbReference>
<feature type="signal peptide" evidence="1">
    <location>
        <begin position="1"/>
        <end position="24"/>
    </location>
</feature>
<reference evidence="2 3" key="1">
    <citation type="submission" date="2018-01" db="EMBL/GenBank/DDBJ databases">
        <title>Whole genome sequencing of Histamine producing bacteria.</title>
        <authorList>
            <person name="Butler K."/>
        </authorList>
    </citation>
    <scope>NUCLEOTIDE SEQUENCE [LARGE SCALE GENOMIC DNA]</scope>
    <source>
        <strain evidence="2 3">DSM 24669</strain>
    </source>
</reference>